<reference evidence="2" key="1">
    <citation type="submission" date="2021-03" db="EMBL/GenBank/DDBJ databases">
        <title>Draft genome sequence of rust myrtle Austropuccinia psidii MF-1, a brazilian biotype.</title>
        <authorList>
            <person name="Quecine M.C."/>
            <person name="Pachon D.M.R."/>
            <person name="Bonatelli M.L."/>
            <person name="Correr F.H."/>
            <person name="Franceschini L.M."/>
            <person name="Leite T.F."/>
            <person name="Margarido G.R.A."/>
            <person name="Almeida C.A."/>
            <person name="Ferrarezi J.A."/>
            <person name="Labate C.A."/>
        </authorList>
    </citation>
    <scope>NUCLEOTIDE SEQUENCE</scope>
    <source>
        <strain evidence="2">MF-1</strain>
    </source>
</reference>
<name>A0A9Q3J7K0_9BASI</name>
<feature type="compositionally biased region" description="Polar residues" evidence="1">
    <location>
        <begin position="60"/>
        <end position="85"/>
    </location>
</feature>
<protein>
    <submittedName>
        <fullName evidence="2">Uncharacterized protein</fullName>
    </submittedName>
</protein>
<dbReference type="EMBL" id="AVOT02064379">
    <property type="protein sequence ID" value="MBW0556801.1"/>
    <property type="molecule type" value="Genomic_DNA"/>
</dbReference>
<keyword evidence="3" id="KW-1185">Reference proteome</keyword>
<evidence type="ECO:0000313" key="3">
    <source>
        <dbReference type="Proteomes" id="UP000765509"/>
    </source>
</evidence>
<accession>A0A9Q3J7K0</accession>
<evidence type="ECO:0000256" key="1">
    <source>
        <dbReference type="SAM" id="MobiDB-lite"/>
    </source>
</evidence>
<sequence>MDPDNHSRSSESHQNVESHITLPPTLIDDLQKNLSHKDAMIFNLLQRVQDMEIQIKSKESNSQNFDSPSIKQPHLSTESSKSTSKIVEKKKPRKKQQSKRRPFQRNHQPKGKVHTK</sequence>
<dbReference type="Proteomes" id="UP000765509">
    <property type="component" value="Unassembled WGS sequence"/>
</dbReference>
<feature type="region of interest" description="Disordered" evidence="1">
    <location>
        <begin position="55"/>
        <end position="116"/>
    </location>
</feature>
<comment type="caution">
    <text evidence="2">The sequence shown here is derived from an EMBL/GenBank/DDBJ whole genome shotgun (WGS) entry which is preliminary data.</text>
</comment>
<dbReference type="AlphaFoldDB" id="A0A9Q3J7K0"/>
<feature type="region of interest" description="Disordered" evidence="1">
    <location>
        <begin position="1"/>
        <end position="23"/>
    </location>
</feature>
<evidence type="ECO:0000313" key="2">
    <source>
        <dbReference type="EMBL" id="MBW0556801.1"/>
    </source>
</evidence>
<feature type="compositionally biased region" description="Basic and acidic residues" evidence="1">
    <location>
        <begin position="1"/>
        <end position="16"/>
    </location>
</feature>
<gene>
    <name evidence="2" type="ORF">O181_096516</name>
</gene>
<organism evidence="2 3">
    <name type="scientific">Austropuccinia psidii MF-1</name>
    <dbReference type="NCBI Taxonomy" id="1389203"/>
    <lineage>
        <taxon>Eukaryota</taxon>
        <taxon>Fungi</taxon>
        <taxon>Dikarya</taxon>
        <taxon>Basidiomycota</taxon>
        <taxon>Pucciniomycotina</taxon>
        <taxon>Pucciniomycetes</taxon>
        <taxon>Pucciniales</taxon>
        <taxon>Sphaerophragmiaceae</taxon>
        <taxon>Austropuccinia</taxon>
    </lineage>
</organism>
<proteinExistence type="predicted"/>
<feature type="compositionally biased region" description="Basic residues" evidence="1">
    <location>
        <begin position="88"/>
        <end position="116"/>
    </location>
</feature>